<gene>
    <name evidence="1" type="ORF">Ccl03g_31890</name>
</gene>
<comment type="caution">
    <text evidence="1">The sequence shown here is derived from an EMBL/GenBank/DDBJ whole genome shotgun (WGS) entry which is preliminary data.</text>
</comment>
<organism evidence="1 2">
    <name type="scientific">Enterocloster clostridioformis</name>
    <dbReference type="NCBI Taxonomy" id="1531"/>
    <lineage>
        <taxon>Bacteria</taxon>
        <taxon>Bacillati</taxon>
        <taxon>Bacillota</taxon>
        <taxon>Clostridia</taxon>
        <taxon>Lachnospirales</taxon>
        <taxon>Lachnospiraceae</taxon>
        <taxon>Enterocloster</taxon>
    </lineage>
</organism>
<evidence type="ECO:0000313" key="2">
    <source>
        <dbReference type="Proteomes" id="UP000315200"/>
    </source>
</evidence>
<proteinExistence type="predicted"/>
<dbReference type="Proteomes" id="UP000315200">
    <property type="component" value="Unassembled WGS sequence"/>
</dbReference>
<evidence type="ECO:0000313" key="1">
    <source>
        <dbReference type="EMBL" id="GEA37476.1"/>
    </source>
</evidence>
<reference evidence="1 2" key="1">
    <citation type="submission" date="2019-06" db="EMBL/GenBank/DDBJ databases">
        <title>Draft genome sequence of [Clostridium] clostridioforme NBRC 113352.</title>
        <authorList>
            <person name="Miura T."/>
            <person name="Furukawa M."/>
            <person name="Shimamura M."/>
            <person name="Ohyama Y."/>
            <person name="Yamazoe A."/>
            <person name="Kawasaki H."/>
        </authorList>
    </citation>
    <scope>NUCLEOTIDE SEQUENCE [LARGE SCALE GENOMIC DNA]</scope>
    <source>
        <strain evidence="1 2">NBRC 113352</strain>
    </source>
</reference>
<accession>A0A829WA27</accession>
<dbReference type="EMBL" id="BJLB01000001">
    <property type="protein sequence ID" value="GEA37476.1"/>
    <property type="molecule type" value="Genomic_DNA"/>
</dbReference>
<protein>
    <submittedName>
        <fullName evidence="1">Uncharacterized protein</fullName>
    </submittedName>
</protein>
<sequence length="73" mass="8643">MPDNFKLALKSLTKPINISYECYCNRLRDTKNTSWKICAYWVKLADIKDHLNLTDTLTDKLKEKYLSGLRYLL</sequence>
<name>A0A829WA27_9FIRM</name>
<dbReference type="AlphaFoldDB" id="A0A829WA27"/>